<dbReference type="InterPro" id="IPR013762">
    <property type="entry name" value="Integrase-like_cat_sf"/>
</dbReference>
<dbReference type="InterPro" id="IPR010998">
    <property type="entry name" value="Integrase_recombinase_N"/>
</dbReference>
<feature type="domain" description="Tyr recombinase" evidence="3">
    <location>
        <begin position="103"/>
        <end position="261"/>
    </location>
</feature>
<evidence type="ECO:0000256" key="2">
    <source>
        <dbReference type="ARBA" id="ARBA00023172"/>
    </source>
</evidence>
<dbReference type="PROSITE" id="PS51898">
    <property type="entry name" value="TYR_RECOMBINASE"/>
    <property type="match status" value="1"/>
</dbReference>
<dbReference type="PROSITE" id="PS51900">
    <property type="entry name" value="CB"/>
    <property type="match status" value="1"/>
</dbReference>
<dbReference type="GO" id="GO:0003677">
    <property type="term" value="F:DNA binding"/>
    <property type="evidence" value="ECO:0007669"/>
    <property type="project" value="UniProtKB-KW"/>
</dbReference>
<dbReference type="SUPFAM" id="SSF56349">
    <property type="entry name" value="DNA breaking-rejoining enzymes"/>
    <property type="match status" value="1"/>
</dbReference>
<sequence length="276" mass="31396">MFSRRVWTRDSMAVFLTAKAAKGLSPRTIETYSYRLGIFARRFPKLPVCPEPIEGFLANVGPTQETRETYYRLLRNFYRFLRRRRLIHSNPLDQIEPPILQPKVARSLKPEQLRLLLTNPDHPAQVRAFLYLLADTGLRLSEALAIDRVEKLGLDTVVTTGKTGEREVPVSPSVAGMVADALPWPWSSRDAAGLAVRKAFRRAGIVGKRASAHTLRHTFVRLWEGDESLLVGILGWTTPRMLKVYRPYDLARAIRQHLLHSPIRGLDTKARQLSLL</sequence>
<evidence type="ECO:0000256" key="1">
    <source>
        <dbReference type="ARBA" id="ARBA00023125"/>
    </source>
</evidence>
<organism evidence="5">
    <name type="scientific">marine sediment metagenome</name>
    <dbReference type="NCBI Taxonomy" id="412755"/>
    <lineage>
        <taxon>unclassified sequences</taxon>
        <taxon>metagenomes</taxon>
        <taxon>ecological metagenomes</taxon>
    </lineage>
</organism>
<reference evidence="5" key="1">
    <citation type="journal article" date="2015" name="Nature">
        <title>Complex archaea that bridge the gap between prokaryotes and eukaryotes.</title>
        <authorList>
            <person name="Spang A."/>
            <person name="Saw J.H."/>
            <person name="Jorgensen S.L."/>
            <person name="Zaremba-Niedzwiedzka K."/>
            <person name="Martijn J."/>
            <person name="Lind A.E."/>
            <person name="van Eijk R."/>
            <person name="Schleper C."/>
            <person name="Guy L."/>
            <person name="Ettema T.J."/>
        </authorList>
    </citation>
    <scope>NUCLEOTIDE SEQUENCE</scope>
</reference>
<dbReference type="InterPro" id="IPR011010">
    <property type="entry name" value="DNA_brk_join_enz"/>
</dbReference>
<evidence type="ECO:0000313" key="5">
    <source>
        <dbReference type="EMBL" id="KKN15311.1"/>
    </source>
</evidence>
<dbReference type="GO" id="GO:0015074">
    <property type="term" value="P:DNA integration"/>
    <property type="evidence" value="ECO:0007669"/>
    <property type="project" value="InterPro"/>
</dbReference>
<evidence type="ECO:0000259" key="4">
    <source>
        <dbReference type="PROSITE" id="PS51900"/>
    </source>
</evidence>
<dbReference type="InterPro" id="IPR002104">
    <property type="entry name" value="Integrase_catalytic"/>
</dbReference>
<dbReference type="EMBL" id="LAZR01003725">
    <property type="protein sequence ID" value="KKN15311.1"/>
    <property type="molecule type" value="Genomic_DNA"/>
</dbReference>
<dbReference type="PANTHER" id="PTHR30349:SF41">
    <property type="entry name" value="INTEGRASE_RECOMBINASE PROTEIN MJ0367-RELATED"/>
    <property type="match status" value="1"/>
</dbReference>
<protein>
    <recommendedName>
        <fullName evidence="6">Tyr recombinase domain-containing protein</fullName>
    </recommendedName>
</protein>
<evidence type="ECO:0008006" key="6">
    <source>
        <dbReference type="Google" id="ProtNLM"/>
    </source>
</evidence>
<keyword evidence="1" id="KW-0238">DNA-binding</keyword>
<evidence type="ECO:0000259" key="3">
    <source>
        <dbReference type="PROSITE" id="PS51898"/>
    </source>
</evidence>
<keyword evidence="2" id="KW-0233">DNA recombination</keyword>
<dbReference type="InterPro" id="IPR050090">
    <property type="entry name" value="Tyrosine_recombinase_XerCD"/>
</dbReference>
<dbReference type="Gene3D" id="1.10.150.130">
    <property type="match status" value="1"/>
</dbReference>
<dbReference type="PANTHER" id="PTHR30349">
    <property type="entry name" value="PHAGE INTEGRASE-RELATED"/>
    <property type="match status" value="1"/>
</dbReference>
<comment type="caution">
    <text evidence="5">The sequence shown here is derived from an EMBL/GenBank/DDBJ whole genome shotgun (WGS) entry which is preliminary data.</text>
</comment>
<feature type="domain" description="Core-binding (CB)" evidence="4">
    <location>
        <begin position="1"/>
        <end position="82"/>
    </location>
</feature>
<proteinExistence type="predicted"/>
<dbReference type="CDD" id="cd00397">
    <property type="entry name" value="DNA_BRE_C"/>
    <property type="match status" value="1"/>
</dbReference>
<dbReference type="Gene3D" id="1.10.443.10">
    <property type="entry name" value="Intergrase catalytic core"/>
    <property type="match status" value="1"/>
</dbReference>
<accession>A0A0F9QQA5</accession>
<gene>
    <name evidence="5" type="ORF">LCGC14_0987330</name>
</gene>
<dbReference type="InterPro" id="IPR044068">
    <property type="entry name" value="CB"/>
</dbReference>
<dbReference type="GO" id="GO:0006310">
    <property type="term" value="P:DNA recombination"/>
    <property type="evidence" value="ECO:0007669"/>
    <property type="project" value="UniProtKB-KW"/>
</dbReference>
<name>A0A0F9QQA5_9ZZZZ</name>
<dbReference type="AlphaFoldDB" id="A0A0F9QQA5"/>